<sequence length="128" mass="14759">MSRDEERKYSVSQMIQKLESNPDLLFVDKNGNAFGVGEYGYLEVSSIEKINIKDKSWKTIKKVSNFNNALTEFNDLQKDIYCKYSGSLTHYHPNSIDELHYLVDDKDNPISSDEILNGTWYVDYSNGS</sequence>
<organism evidence="1 2">
    <name type="scientific">Clostridium moutaii</name>
    <dbReference type="NCBI Taxonomy" id="3240932"/>
    <lineage>
        <taxon>Bacteria</taxon>
        <taxon>Bacillati</taxon>
        <taxon>Bacillota</taxon>
        <taxon>Clostridia</taxon>
        <taxon>Eubacteriales</taxon>
        <taxon>Clostridiaceae</taxon>
        <taxon>Clostridium</taxon>
    </lineage>
</organism>
<reference evidence="1 2" key="1">
    <citation type="submission" date="2024-08" db="EMBL/GenBank/DDBJ databases">
        <title>Clostridium lapicellarii sp. nov., and Clostridium renhuaiense sp. nov., two species isolated from the mud in a fermentation cellar used for producing sauce-flavour Chinese liquors.</title>
        <authorList>
            <person name="Yang F."/>
            <person name="Wang H."/>
            <person name="Chen L.Q."/>
            <person name="Zhou N."/>
            <person name="Lu J.J."/>
            <person name="Pu X.X."/>
            <person name="Wan B."/>
            <person name="Wang L."/>
            <person name="Liu S.J."/>
        </authorList>
    </citation>
    <scope>NUCLEOTIDE SEQUENCE [LARGE SCALE GENOMIC DNA]</scope>
    <source>
        <strain evidence="1 2">MT-5</strain>
    </source>
</reference>
<evidence type="ECO:0000313" key="2">
    <source>
        <dbReference type="Proteomes" id="UP001564657"/>
    </source>
</evidence>
<proteinExistence type="predicted"/>
<dbReference type="EMBL" id="JBGEWD010000018">
    <property type="protein sequence ID" value="MEY8001428.1"/>
    <property type="molecule type" value="Genomic_DNA"/>
</dbReference>
<protein>
    <submittedName>
        <fullName evidence="1">Uncharacterized protein</fullName>
    </submittedName>
</protein>
<evidence type="ECO:0000313" key="1">
    <source>
        <dbReference type="EMBL" id="MEY8001428.1"/>
    </source>
</evidence>
<dbReference type="Proteomes" id="UP001564657">
    <property type="component" value="Unassembled WGS sequence"/>
</dbReference>
<name>A0ABV4BSH7_9CLOT</name>
<accession>A0ABV4BSH7</accession>
<keyword evidence="2" id="KW-1185">Reference proteome</keyword>
<comment type="caution">
    <text evidence="1">The sequence shown here is derived from an EMBL/GenBank/DDBJ whole genome shotgun (WGS) entry which is preliminary data.</text>
</comment>
<gene>
    <name evidence="1" type="ORF">AB8U03_14700</name>
</gene>
<dbReference type="RefSeq" id="WP_369705324.1">
    <property type="nucleotide sequence ID" value="NZ_JBGEWD010000018.1"/>
</dbReference>